<dbReference type="EMBL" id="JH815623">
    <property type="protein sequence ID" value="EKC23050.1"/>
    <property type="molecule type" value="Genomic_DNA"/>
</dbReference>
<name>K1Q2F7_MAGGI</name>
<dbReference type="InParanoid" id="K1Q2F7"/>
<sequence>MWVTCRLLTRQSDPESYPSLHRYFTILIYPSSLTLPTILLKQAQLNMSFTKMDPPPLVFDSNTGEVLASSSIETKRIEPNEG</sequence>
<dbReference type="AlphaFoldDB" id="K1Q2F7"/>
<organism evidence="1">
    <name type="scientific">Magallana gigas</name>
    <name type="common">Pacific oyster</name>
    <name type="synonym">Crassostrea gigas</name>
    <dbReference type="NCBI Taxonomy" id="29159"/>
    <lineage>
        <taxon>Eukaryota</taxon>
        <taxon>Metazoa</taxon>
        <taxon>Spiralia</taxon>
        <taxon>Lophotrochozoa</taxon>
        <taxon>Mollusca</taxon>
        <taxon>Bivalvia</taxon>
        <taxon>Autobranchia</taxon>
        <taxon>Pteriomorphia</taxon>
        <taxon>Ostreida</taxon>
        <taxon>Ostreoidea</taxon>
        <taxon>Ostreidae</taxon>
        <taxon>Magallana</taxon>
    </lineage>
</organism>
<evidence type="ECO:0000313" key="1">
    <source>
        <dbReference type="EMBL" id="EKC23050.1"/>
    </source>
</evidence>
<accession>K1Q2F7</accession>
<reference evidence="1" key="1">
    <citation type="journal article" date="2012" name="Nature">
        <title>The oyster genome reveals stress adaptation and complexity of shell formation.</title>
        <authorList>
            <person name="Zhang G."/>
            <person name="Fang X."/>
            <person name="Guo X."/>
            <person name="Li L."/>
            <person name="Luo R."/>
            <person name="Xu F."/>
            <person name="Yang P."/>
            <person name="Zhang L."/>
            <person name="Wang X."/>
            <person name="Qi H."/>
            <person name="Xiong Z."/>
            <person name="Que H."/>
            <person name="Xie Y."/>
            <person name="Holland P.W."/>
            <person name="Paps J."/>
            <person name="Zhu Y."/>
            <person name="Wu F."/>
            <person name="Chen Y."/>
            <person name="Wang J."/>
            <person name="Peng C."/>
            <person name="Meng J."/>
            <person name="Yang L."/>
            <person name="Liu J."/>
            <person name="Wen B."/>
            <person name="Zhang N."/>
            <person name="Huang Z."/>
            <person name="Zhu Q."/>
            <person name="Feng Y."/>
            <person name="Mount A."/>
            <person name="Hedgecock D."/>
            <person name="Xu Z."/>
            <person name="Liu Y."/>
            <person name="Domazet-Loso T."/>
            <person name="Du Y."/>
            <person name="Sun X."/>
            <person name="Zhang S."/>
            <person name="Liu B."/>
            <person name="Cheng P."/>
            <person name="Jiang X."/>
            <person name="Li J."/>
            <person name="Fan D."/>
            <person name="Wang W."/>
            <person name="Fu W."/>
            <person name="Wang T."/>
            <person name="Wang B."/>
            <person name="Zhang J."/>
            <person name="Peng Z."/>
            <person name="Li Y."/>
            <person name="Li N."/>
            <person name="Wang J."/>
            <person name="Chen M."/>
            <person name="He Y."/>
            <person name="Tan F."/>
            <person name="Song X."/>
            <person name="Zheng Q."/>
            <person name="Huang R."/>
            <person name="Yang H."/>
            <person name="Du X."/>
            <person name="Chen L."/>
            <person name="Yang M."/>
            <person name="Gaffney P.M."/>
            <person name="Wang S."/>
            <person name="Luo L."/>
            <person name="She Z."/>
            <person name="Ming Y."/>
            <person name="Huang W."/>
            <person name="Zhang S."/>
            <person name="Huang B."/>
            <person name="Zhang Y."/>
            <person name="Qu T."/>
            <person name="Ni P."/>
            <person name="Miao G."/>
            <person name="Wang J."/>
            <person name="Wang Q."/>
            <person name="Steinberg C.E."/>
            <person name="Wang H."/>
            <person name="Li N."/>
            <person name="Qian L."/>
            <person name="Zhang G."/>
            <person name="Li Y."/>
            <person name="Yang H."/>
            <person name="Liu X."/>
            <person name="Wang J."/>
            <person name="Yin Y."/>
            <person name="Wang J."/>
        </authorList>
    </citation>
    <scope>NUCLEOTIDE SEQUENCE [LARGE SCALE GENOMIC DNA]</scope>
    <source>
        <strain evidence="1">05x7-T-G4-1.051#20</strain>
    </source>
</reference>
<protein>
    <submittedName>
        <fullName evidence="1">Uncharacterized protein</fullName>
    </submittedName>
</protein>
<dbReference type="HOGENOM" id="CLU_2560509_0_0_1"/>
<proteinExistence type="predicted"/>
<gene>
    <name evidence="1" type="ORF">CGI_10000763</name>
</gene>